<sequence length="1085" mass="119234">MMLRHALRCGNAAVGGRHGLLATSARGLASSATSSEYDYVIVGAGSAGCVLANRLSADPGNKVLLVEAGPSDRNRWDSVLIEMPAAVPINLADERYNWNYFTEPQEFLNNRRIGFPRGRVLGGSSSINAMVYTRGNAKDYNDWEANGAEGWSYADCLPYFKRSQSHQLGGDDYRGSDGPLHVVRDTQKDQPLFQAFLDAGVEAGYPFTEDLNGYQQEGVGWHDLTIHEGKRWSTSAAFLHPVMARENLTVVTDSFVNKLVFEGKKVVGIEVENNKTKAVSKILSGREVILSGGAINTPQLLMLSGVGDADHLKEVGVPLVHHLPAVGKNMEDHIGLNLQFECKQPVTLYHATKRFPGKVLKIGYEWFTSKTGPGASPHCEVGGFIRTAPGKPQPDLQIQFSPGAVDEHYQLREIGHAMSGHISLMRGSRNGIIKLRSANPREHPIIDPKYMAEEESRVTLREGVKLTREIFAQNALKEFCGQGISPKESVQSDDEIDAWARKYAATEFHVSCTARMGVDDNSVVDPQTRVHGLEGPQSSNTMLRHTLRRGNAAALTTSTRDLASSTTSREFDYIIVGAGSAGCVLANRLSADPSNKVLVVEAGPSDRNRWDSFLIEMPAAVPINLADDRYNWNFSTERQEFLNNRRVGYPSGRVLGGSSSLNAMMYSRGHAKDYDEWQTKGAEGWSYADCLPYFKRSENHQLGGDDYRGGDGPLHTVRNTQKDQPLFQAFLDAGMQAGYPLTDNLNGYQQEGFGWHDLTIHEGKRWSTSAAFLHPVMDRDNLTVITDTYVNKVLFDGKTVVGIEVEDSKTKDVSKISSAKEVILSGGAINTPQVLMLSVTLYNASKRYPRNVLKIGYEWLTSKTGPGASPHCEVGGFIRTAPGKQQPDLQIIFSPCAVDQRCQLREDIGHAMSGHISLMRGSSNGTLKLRSANPREHPSIDPKYMADEESRVTLRESVKLTREIFAQQAFEEFYGDGISPKDSVQADDEIDAWLRKYAGAEFHVSCTARMGVDDNSVVDPLTRVHGLAGLRVVDASVMPNIVSGNTNAAVIMIAEKAADMILDKPALPKANVPVYKPSNWQTSQR</sequence>
<accession>A0A8J5ITJ0</accession>
<evidence type="ECO:0000256" key="4">
    <source>
        <dbReference type="RuleBase" id="RU003968"/>
    </source>
</evidence>
<proteinExistence type="inferred from homology"/>
<comment type="caution">
    <text evidence="7">The sequence shown here is derived from an EMBL/GenBank/DDBJ whole genome shotgun (WGS) entry which is preliminary data.</text>
</comment>
<keyword evidence="3 4" id="KW-0274">FAD</keyword>
<protein>
    <recommendedName>
        <fullName evidence="5 6">Glucose-methanol-choline oxidoreductase N-terminal domain-containing protein</fullName>
    </recommendedName>
</protein>
<dbReference type="PANTHER" id="PTHR11552:SF147">
    <property type="entry name" value="CHOLINE DEHYDROGENASE, MITOCHONDRIAL"/>
    <property type="match status" value="1"/>
</dbReference>
<feature type="domain" description="Glucose-methanol-choline oxidoreductase N-terminal" evidence="5">
    <location>
        <begin position="652"/>
        <end position="675"/>
    </location>
</feature>
<dbReference type="Pfam" id="PF00732">
    <property type="entry name" value="GMC_oxred_N"/>
    <property type="match status" value="2"/>
</dbReference>
<dbReference type="NCBIfam" id="NF002550">
    <property type="entry name" value="PRK02106.1"/>
    <property type="match status" value="1"/>
</dbReference>
<reference evidence="7" key="1">
    <citation type="submission" date="2021-01" db="EMBL/GenBank/DDBJ databases">
        <title>Phytophthora aleatoria, a newly-described species from Pinus radiata is distinct from Phytophthora cactorum isolates based on comparative genomics.</title>
        <authorList>
            <person name="Mcdougal R."/>
            <person name="Panda P."/>
            <person name="Williams N."/>
            <person name="Studholme D.J."/>
        </authorList>
    </citation>
    <scope>NUCLEOTIDE SEQUENCE</scope>
    <source>
        <strain evidence="7">NZFS 4037</strain>
    </source>
</reference>
<evidence type="ECO:0000256" key="3">
    <source>
        <dbReference type="ARBA" id="ARBA00022827"/>
    </source>
</evidence>
<feature type="domain" description="Glucose-methanol-choline oxidoreductase N-terminal" evidence="6">
    <location>
        <begin position="293"/>
        <end position="307"/>
    </location>
</feature>
<dbReference type="EMBL" id="JAENGY010000292">
    <property type="protein sequence ID" value="KAG6966787.1"/>
    <property type="molecule type" value="Genomic_DNA"/>
</dbReference>
<keyword evidence="2 4" id="KW-0285">Flavoprotein</keyword>
<evidence type="ECO:0000259" key="5">
    <source>
        <dbReference type="PROSITE" id="PS00623"/>
    </source>
</evidence>
<dbReference type="PROSITE" id="PS00623">
    <property type="entry name" value="GMC_OXRED_1"/>
    <property type="match status" value="2"/>
</dbReference>
<dbReference type="PROSITE" id="PS00624">
    <property type="entry name" value="GMC_OXRED_2"/>
    <property type="match status" value="1"/>
</dbReference>
<comment type="cofactor">
    <cofactor evidence="1">
        <name>FAD</name>
        <dbReference type="ChEBI" id="CHEBI:57692"/>
    </cofactor>
</comment>
<gene>
    <name evidence="7" type="ORF">JG688_00006595</name>
</gene>
<evidence type="ECO:0000256" key="1">
    <source>
        <dbReference type="ARBA" id="ARBA00001974"/>
    </source>
</evidence>
<dbReference type="Proteomes" id="UP000709295">
    <property type="component" value="Unassembled WGS sequence"/>
</dbReference>
<dbReference type="GO" id="GO:0050660">
    <property type="term" value="F:flavin adenine dinucleotide binding"/>
    <property type="evidence" value="ECO:0007669"/>
    <property type="project" value="InterPro"/>
</dbReference>
<dbReference type="InterPro" id="IPR012132">
    <property type="entry name" value="GMC_OxRdtase"/>
</dbReference>
<dbReference type="PANTHER" id="PTHR11552">
    <property type="entry name" value="GLUCOSE-METHANOL-CHOLINE GMC OXIDOREDUCTASE"/>
    <property type="match status" value="1"/>
</dbReference>
<dbReference type="InterPro" id="IPR007867">
    <property type="entry name" value="GMC_OxRtase_C"/>
</dbReference>
<name>A0A8J5ITJ0_9STRA</name>
<dbReference type="GO" id="GO:0016614">
    <property type="term" value="F:oxidoreductase activity, acting on CH-OH group of donors"/>
    <property type="evidence" value="ECO:0007669"/>
    <property type="project" value="InterPro"/>
</dbReference>
<dbReference type="InterPro" id="IPR000172">
    <property type="entry name" value="GMC_OxRdtase_N"/>
</dbReference>
<dbReference type="AlphaFoldDB" id="A0A8J5ITJ0"/>
<feature type="domain" description="Glucose-methanol-choline oxidoreductase N-terminal" evidence="5">
    <location>
        <begin position="118"/>
        <end position="141"/>
    </location>
</feature>
<evidence type="ECO:0000256" key="2">
    <source>
        <dbReference type="ARBA" id="ARBA00022630"/>
    </source>
</evidence>
<evidence type="ECO:0000259" key="6">
    <source>
        <dbReference type="PROSITE" id="PS00624"/>
    </source>
</evidence>
<comment type="similarity">
    <text evidence="4">Belongs to the GMC oxidoreductase family.</text>
</comment>
<keyword evidence="8" id="KW-1185">Reference proteome</keyword>
<dbReference type="Pfam" id="PF05199">
    <property type="entry name" value="GMC_oxred_C"/>
    <property type="match status" value="2"/>
</dbReference>
<organism evidence="7 8">
    <name type="scientific">Phytophthora aleatoria</name>
    <dbReference type="NCBI Taxonomy" id="2496075"/>
    <lineage>
        <taxon>Eukaryota</taxon>
        <taxon>Sar</taxon>
        <taxon>Stramenopiles</taxon>
        <taxon>Oomycota</taxon>
        <taxon>Peronosporomycetes</taxon>
        <taxon>Peronosporales</taxon>
        <taxon>Peronosporaceae</taxon>
        <taxon>Phytophthora</taxon>
    </lineage>
</organism>
<evidence type="ECO:0000313" key="8">
    <source>
        <dbReference type="Proteomes" id="UP000709295"/>
    </source>
</evidence>
<evidence type="ECO:0000313" key="7">
    <source>
        <dbReference type="EMBL" id="KAG6966787.1"/>
    </source>
</evidence>